<sequence>MELSCSLQIISKETSYTPYKILPKEYSISGSLLISLLRLLAFDLTTQNSRLSLYKIVNSALSSNPYYESYCLAFLEYLRNLTSSNFYESLQDQVLLNTIVYTSAILGQYLTSEYSQNNFFSTFSEFFAVSIEITENNNNYIHGKSREKKIKVIKVEDQYYSLLEKPNLYTELYSIIAQNNLVRKGRVKDFANLIKQSKLNTEKCEHNKRKYQTICGRFHCEKCLLDDFNGKGPDEVLCPCGYRVSYKNYNEIIKIAP</sequence>
<dbReference type="Proteomes" id="UP000187209">
    <property type="component" value="Unassembled WGS sequence"/>
</dbReference>
<comment type="caution">
    <text evidence="1">The sequence shown here is derived from an EMBL/GenBank/DDBJ whole genome shotgun (WGS) entry which is preliminary data.</text>
</comment>
<reference evidence="1 2" key="1">
    <citation type="submission" date="2016-11" db="EMBL/GenBank/DDBJ databases">
        <title>The macronuclear genome of Stentor coeruleus: a giant cell with tiny introns.</title>
        <authorList>
            <person name="Slabodnick M."/>
            <person name="Ruby J.G."/>
            <person name="Reiff S.B."/>
            <person name="Swart E.C."/>
            <person name="Gosai S."/>
            <person name="Prabakaran S."/>
            <person name="Witkowska E."/>
            <person name="Larue G.E."/>
            <person name="Fisher S."/>
            <person name="Freeman R.M."/>
            <person name="Gunawardena J."/>
            <person name="Chu W."/>
            <person name="Stover N.A."/>
            <person name="Gregory B.D."/>
            <person name="Nowacki M."/>
            <person name="Derisi J."/>
            <person name="Roy S.W."/>
            <person name="Marshall W.F."/>
            <person name="Sood P."/>
        </authorList>
    </citation>
    <scope>NUCLEOTIDE SEQUENCE [LARGE SCALE GENOMIC DNA]</scope>
    <source>
        <strain evidence="1">WM001</strain>
    </source>
</reference>
<evidence type="ECO:0000313" key="1">
    <source>
        <dbReference type="EMBL" id="OMJ66361.1"/>
    </source>
</evidence>
<dbReference type="EMBL" id="MPUH01001738">
    <property type="protein sequence ID" value="OMJ66361.1"/>
    <property type="molecule type" value="Genomic_DNA"/>
</dbReference>
<name>A0A1R2APB0_9CILI</name>
<proteinExistence type="predicted"/>
<keyword evidence="2" id="KW-1185">Reference proteome</keyword>
<organism evidence="1 2">
    <name type="scientific">Stentor coeruleus</name>
    <dbReference type="NCBI Taxonomy" id="5963"/>
    <lineage>
        <taxon>Eukaryota</taxon>
        <taxon>Sar</taxon>
        <taxon>Alveolata</taxon>
        <taxon>Ciliophora</taxon>
        <taxon>Postciliodesmatophora</taxon>
        <taxon>Heterotrichea</taxon>
        <taxon>Heterotrichida</taxon>
        <taxon>Stentoridae</taxon>
        <taxon>Stentor</taxon>
    </lineage>
</organism>
<protein>
    <submittedName>
        <fullName evidence="1">Uncharacterized protein</fullName>
    </submittedName>
</protein>
<gene>
    <name evidence="1" type="ORF">SteCoe_36809</name>
</gene>
<dbReference type="AlphaFoldDB" id="A0A1R2APB0"/>
<accession>A0A1R2APB0</accession>
<evidence type="ECO:0000313" key="2">
    <source>
        <dbReference type="Proteomes" id="UP000187209"/>
    </source>
</evidence>